<gene>
    <name evidence="3" type="ORF">ACFQLX_23230</name>
</gene>
<comment type="caution">
    <text evidence="3">The sequence shown here is derived from an EMBL/GenBank/DDBJ whole genome shotgun (WGS) entry which is preliminary data.</text>
</comment>
<dbReference type="InterPro" id="IPR024983">
    <property type="entry name" value="CHAT_dom"/>
</dbReference>
<name>A0ABW2GK52_9ACTN</name>
<dbReference type="EMBL" id="JBHSZO010000049">
    <property type="protein sequence ID" value="MFC7221047.1"/>
    <property type="molecule type" value="Genomic_DNA"/>
</dbReference>
<proteinExistence type="predicted"/>
<feature type="region of interest" description="Disordered" evidence="1">
    <location>
        <begin position="162"/>
        <end position="183"/>
    </location>
</feature>
<sequence>MALRVLFLSGHPRPGRNEFGAEAACIRQVLVGGLVHVRELAMVGLAELCPVVDEHTPAILHIAAHSSFSGVHLSQDGNDLCIGYEDLCREIARVRFPPRLVILNICDSLGLAAEMSRSVGAVIGWPGTLNDPQAQVFAQHLYRSLARHRSVADSCKDAEAALSGPHPDCAPPVSHGNTDRPVL</sequence>
<evidence type="ECO:0000259" key="2">
    <source>
        <dbReference type="Pfam" id="PF12770"/>
    </source>
</evidence>
<feature type="domain" description="CHAT" evidence="2">
    <location>
        <begin position="19"/>
        <end position="162"/>
    </location>
</feature>
<evidence type="ECO:0000313" key="3">
    <source>
        <dbReference type="EMBL" id="MFC7221047.1"/>
    </source>
</evidence>
<keyword evidence="4" id="KW-1185">Reference proteome</keyword>
<organism evidence="3 4">
    <name type="scientific">Streptomyces polyrhachis</name>
    <dbReference type="NCBI Taxonomy" id="1282885"/>
    <lineage>
        <taxon>Bacteria</taxon>
        <taxon>Bacillati</taxon>
        <taxon>Actinomycetota</taxon>
        <taxon>Actinomycetes</taxon>
        <taxon>Kitasatosporales</taxon>
        <taxon>Streptomycetaceae</taxon>
        <taxon>Streptomyces</taxon>
    </lineage>
</organism>
<dbReference type="RefSeq" id="WP_386418147.1">
    <property type="nucleotide sequence ID" value="NZ_JBHSZO010000049.1"/>
</dbReference>
<reference evidence="4" key="1">
    <citation type="journal article" date="2019" name="Int. J. Syst. Evol. Microbiol.">
        <title>The Global Catalogue of Microorganisms (GCM) 10K type strain sequencing project: providing services to taxonomists for standard genome sequencing and annotation.</title>
        <authorList>
            <consortium name="The Broad Institute Genomics Platform"/>
            <consortium name="The Broad Institute Genome Sequencing Center for Infectious Disease"/>
            <person name="Wu L."/>
            <person name="Ma J."/>
        </authorList>
    </citation>
    <scope>NUCLEOTIDE SEQUENCE [LARGE SCALE GENOMIC DNA]</scope>
    <source>
        <strain evidence="4">CGMCC 1.13681</strain>
    </source>
</reference>
<evidence type="ECO:0000313" key="4">
    <source>
        <dbReference type="Proteomes" id="UP001596413"/>
    </source>
</evidence>
<dbReference type="Proteomes" id="UP001596413">
    <property type="component" value="Unassembled WGS sequence"/>
</dbReference>
<evidence type="ECO:0000256" key="1">
    <source>
        <dbReference type="SAM" id="MobiDB-lite"/>
    </source>
</evidence>
<dbReference type="Pfam" id="PF12770">
    <property type="entry name" value="CHAT"/>
    <property type="match status" value="1"/>
</dbReference>
<accession>A0ABW2GK52</accession>
<protein>
    <submittedName>
        <fullName evidence="3">CHAT domain-containing protein</fullName>
    </submittedName>
</protein>